<feature type="transmembrane region" description="Helical" evidence="1">
    <location>
        <begin position="14"/>
        <end position="32"/>
    </location>
</feature>
<keyword evidence="3" id="KW-1185">Reference proteome</keyword>
<keyword evidence="1" id="KW-0472">Membrane</keyword>
<dbReference type="Proteomes" id="UP000248745">
    <property type="component" value="Unassembled WGS sequence"/>
</dbReference>
<name>A0A2W2AZ36_9BACT</name>
<accession>A0A2W2AZ36</accession>
<gene>
    <name evidence="2" type="ORF">DN068_10985</name>
</gene>
<feature type="transmembrane region" description="Helical" evidence="1">
    <location>
        <begin position="454"/>
        <end position="473"/>
    </location>
</feature>
<dbReference type="RefSeq" id="WP_110998960.1">
    <property type="nucleotide sequence ID" value="NZ_QKTW01000016.1"/>
</dbReference>
<feature type="transmembrane region" description="Helical" evidence="1">
    <location>
        <begin position="154"/>
        <end position="172"/>
    </location>
</feature>
<proteinExistence type="predicted"/>
<dbReference type="AlphaFoldDB" id="A0A2W2AZ36"/>
<feature type="transmembrane region" description="Helical" evidence="1">
    <location>
        <begin position="193"/>
        <end position="212"/>
    </location>
</feature>
<reference evidence="2 3" key="1">
    <citation type="submission" date="2018-06" db="EMBL/GenBank/DDBJ databases">
        <title>Mucibacter soli gen. nov., sp. nov., a new member of the family Chitinophagaceae producing mucin.</title>
        <authorList>
            <person name="Kim M.-K."/>
            <person name="Park S."/>
            <person name="Kim T.-S."/>
            <person name="Joung Y."/>
            <person name="Han J.-H."/>
            <person name="Kim S.B."/>
        </authorList>
    </citation>
    <scope>NUCLEOTIDE SEQUENCE [LARGE SCALE GENOMIC DNA]</scope>
    <source>
        <strain evidence="2 3">R1-15</strain>
    </source>
</reference>
<feature type="transmembrane region" description="Helical" evidence="1">
    <location>
        <begin position="130"/>
        <end position="148"/>
    </location>
</feature>
<evidence type="ECO:0008006" key="4">
    <source>
        <dbReference type="Google" id="ProtNLM"/>
    </source>
</evidence>
<sequence length="489" mass="56262">MSSFTAANWARKNYPYLIAIALFIFFKFLFPYPDVFLDSVNYLQWGLTDAQIAYRPLGYSHFLMLFSGYGNNYINVVAFQYLVFVIATKFFLDTIFSIFNPNNKIKWLCWILILLNPINLFINNLISTDGLFISFSAVWLASLLQFLYAGKRKYVYLAIHLISFIFLFGLRYNALYYPAISVLAFLFLKKENFLTKLIPVVLTSAVFLTLYINTCDNSDKQVGVPILSGFGGWAMANNALHVYRVTNVDSSIWDDSDDKELHQFVLRFKDSISGTKTGVTDRFLWDKKSPLKQYLAKDLKLKKYTNYLAGWWGESIQYNTFGKKLIMSYPGAFFKGFYGPNLGYVFYPPTEVLGMYNQYNQHLEPSWQEYFGVHQDQFTTKAPAIQECFVKAFDLFCIPLSIITTLCSLFLAFLFVKTVAKRKSVTPAFATLVILAAFYIISTLLLAFAHPVLLRYILLLHVYFVVVPIFFFANKIFKNLPAEEKTAAA</sequence>
<evidence type="ECO:0000313" key="3">
    <source>
        <dbReference type="Proteomes" id="UP000248745"/>
    </source>
</evidence>
<protein>
    <recommendedName>
        <fullName evidence="4">Glycosyltransferase RgtA/B/C/D-like domain-containing protein</fullName>
    </recommendedName>
</protein>
<dbReference type="EMBL" id="QKTW01000016">
    <property type="protein sequence ID" value="PZF72928.1"/>
    <property type="molecule type" value="Genomic_DNA"/>
</dbReference>
<organism evidence="2 3">
    <name type="scientific">Taibaiella soli</name>
    <dbReference type="NCBI Taxonomy" id="1649169"/>
    <lineage>
        <taxon>Bacteria</taxon>
        <taxon>Pseudomonadati</taxon>
        <taxon>Bacteroidota</taxon>
        <taxon>Chitinophagia</taxon>
        <taxon>Chitinophagales</taxon>
        <taxon>Chitinophagaceae</taxon>
        <taxon>Taibaiella</taxon>
    </lineage>
</organism>
<keyword evidence="1" id="KW-0812">Transmembrane</keyword>
<keyword evidence="1" id="KW-1133">Transmembrane helix</keyword>
<feature type="transmembrane region" description="Helical" evidence="1">
    <location>
        <begin position="393"/>
        <end position="416"/>
    </location>
</feature>
<dbReference type="OrthoDB" id="636847at2"/>
<evidence type="ECO:0000313" key="2">
    <source>
        <dbReference type="EMBL" id="PZF72928.1"/>
    </source>
</evidence>
<comment type="caution">
    <text evidence="2">The sequence shown here is derived from an EMBL/GenBank/DDBJ whole genome shotgun (WGS) entry which is preliminary data.</text>
</comment>
<feature type="transmembrane region" description="Helical" evidence="1">
    <location>
        <begin position="105"/>
        <end position="123"/>
    </location>
</feature>
<feature type="transmembrane region" description="Helical" evidence="1">
    <location>
        <begin position="428"/>
        <end position="448"/>
    </location>
</feature>
<evidence type="ECO:0000256" key="1">
    <source>
        <dbReference type="SAM" id="Phobius"/>
    </source>
</evidence>